<feature type="chain" id="PRO_5035341195" evidence="2">
    <location>
        <begin position="26"/>
        <end position="576"/>
    </location>
</feature>
<evidence type="ECO:0000313" key="6">
    <source>
        <dbReference type="Proteomes" id="UP000622552"/>
    </source>
</evidence>
<feature type="domain" description="5'-Nucleotidase C-terminal" evidence="4">
    <location>
        <begin position="385"/>
        <end position="535"/>
    </location>
</feature>
<dbReference type="GO" id="GO:0008253">
    <property type="term" value="F:5'-nucleotidase activity"/>
    <property type="evidence" value="ECO:0007669"/>
    <property type="project" value="UniProtKB-EC"/>
</dbReference>
<dbReference type="GO" id="GO:0046872">
    <property type="term" value="F:metal ion binding"/>
    <property type="evidence" value="ECO:0007669"/>
    <property type="project" value="InterPro"/>
</dbReference>
<keyword evidence="6" id="KW-1185">Reference proteome</keyword>
<evidence type="ECO:0000313" key="5">
    <source>
        <dbReference type="EMBL" id="MBG6139327.1"/>
    </source>
</evidence>
<evidence type="ECO:0000256" key="2">
    <source>
        <dbReference type="RuleBase" id="RU362119"/>
    </source>
</evidence>
<comment type="caution">
    <text evidence="5">The sequence shown here is derived from an EMBL/GenBank/DDBJ whole genome shotgun (WGS) entry which is preliminary data.</text>
</comment>
<evidence type="ECO:0000256" key="1">
    <source>
        <dbReference type="ARBA" id="ARBA00022729"/>
    </source>
</evidence>
<dbReference type="GO" id="GO:0030288">
    <property type="term" value="C:outer membrane-bounded periplasmic space"/>
    <property type="evidence" value="ECO:0007669"/>
    <property type="project" value="TreeGrafter"/>
</dbReference>
<reference evidence="5" key="1">
    <citation type="submission" date="2020-11" db="EMBL/GenBank/DDBJ databases">
        <title>Sequencing the genomes of 1000 actinobacteria strains.</title>
        <authorList>
            <person name="Klenk H.-P."/>
        </authorList>
    </citation>
    <scope>NUCLEOTIDE SEQUENCE</scope>
    <source>
        <strain evidence="5">DSM 45356</strain>
    </source>
</reference>
<keyword evidence="2" id="KW-0547">Nucleotide-binding</keyword>
<protein>
    <submittedName>
        <fullName evidence="5">5'-nucleotidase</fullName>
        <ecNumber evidence="5">3.1.3.5</ecNumber>
    </submittedName>
</protein>
<dbReference type="Proteomes" id="UP000622552">
    <property type="component" value="Unassembled WGS sequence"/>
</dbReference>
<dbReference type="InterPro" id="IPR006179">
    <property type="entry name" value="5_nucleotidase/apyrase"/>
</dbReference>
<proteinExistence type="inferred from homology"/>
<dbReference type="InterPro" id="IPR029052">
    <property type="entry name" value="Metallo-depent_PP-like"/>
</dbReference>
<feature type="signal peptide" evidence="2">
    <location>
        <begin position="1"/>
        <end position="25"/>
    </location>
</feature>
<keyword evidence="2 5" id="KW-0378">Hydrolase</keyword>
<dbReference type="AlphaFoldDB" id="A0A8J7GLV0"/>
<dbReference type="EC" id="3.1.3.5" evidence="5"/>
<dbReference type="GO" id="GO:0009166">
    <property type="term" value="P:nucleotide catabolic process"/>
    <property type="evidence" value="ECO:0007669"/>
    <property type="project" value="InterPro"/>
</dbReference>
<feature type="domain" description="Calcineurin-like phosphoesterase" evidence="3">
    <location>
        <begin position="35"/>
        <end position="295"/>
    </location>
</feature>
<sequence length="576" mass="59814">MKRLLLATTAVALAAGMFAAQPATAGRPHDLADLQILAINDFHGNLEPPTGSSGVVTTLDASGATVKVPAGGVEYLATHLKNARVGNPNTTTVGAGDLIGASPLLSAAFHDEPSVNALGDLGLEATAVGNHEFDEGSAELLRMQGGGCHPTDGCADPAAPFQGAKFQYLAANVVDTAAQKTVLPPYWVKDFGNGAKVGFIGMTLRGTPDIVTKSGIAGLRFDDEVTTANHYVSELRLQGVMAIVVLLHEGGVPVSQVYNYDCNAGGNLGLSGPIVDIAKKLSPSIDLVITGHTHQSYACSIPDPMGRPRMVTSAGSYGREYTDVRLKFDIDKNDIVQVTAQNKIVTRDVPKDPTATALVTKYKTLIAPIANRKLGYIAGDVQKAVSSTVETPLGDLIADAQLAATSAPDKGGAQIALMNPGGIRADLTYAQSGSEGNGVVTYAEAFTVQPFNNYVDTVSLTGAQIVTVLGQQFTGTNSGVAKKVLQVSTGFTYTVTGLLTVSDVRLNGVPLDPAATYRVSINSFLADGGDGFPELAKHTNKLVGPLDIDTFAAYMAANSSAANPYPVPAATRITFQ</sequence>
<evidence type="ECO:0000259" key="3">
    <source>
        <dbReference type="Pfam" id="PF00149"/>
    </source>
</evidence>
<accession>A0A8J7GLV0</accession>
<dbReference type="Pfam" id="PF02872">
    <property type="entry name" value="5_nucleotid_C"/>
    <property type="match status" value="1"/>
</dbReference>
<comment type="similarity">
    <text evidence="2">Belongs to the 5'-nucleotidase family.</text>
</comment>
<gene>
    <name evidence="5" type="ORF">IW245_005521</name>
</gene>
<dbReference type="InterPro" id="IPR008334">
    <property type="entry name" value="5'-Nucleotdase_C"/>
</dbReference>
<dbReference type="InterPro" id="IPR006146">
    <property type="entry name" value="5'-Nucleotdase_CS"/>
</dbReference>
<organism evidence="5 6">
    <name type="scientific">Longispora fulva</name>
    <dbReference type="NCBI Taxonomy" id="619741"/>
    <lineage>
        <taxon>Bacteria</taxon>
        <taxon>Bacillati</taxon>
        <taxon>Actinomycetota</taxon>
        <taxon>Actinomycetes</taxon>
        <taxon>Micromonosporales</taxon>
        <taxon>Micromonosporaceae</taxon>
        <taxon>Longispora</taxon>
    </lineage>
</organism>
<dbReference type="SUPFAM" id="SSF56300">
    <property type="entry name" value="Metallo-dependent phosphatases"/>
    <property type="match status" value="1"/>
</dbReference>
<dbReference type="InterPro" id="IPR036907">
    <property type="entry name" value="5'-Nucleotdase_C_sf"/>
</dbReference>
<dbReference type="RefSeq" id="WP_197005996.1">
    <property type="nucleotide sequence ID" value="NZ_BONS01000012.1"/>
</dbReference>
<dbReference type="PRINTS" id="PR01607">
    <property type="entry name" value="APYRASEFAMLY"/>
</dbReference>
<dbReference type="Gene3D" id="3.90.780.10">
    <property type="entry name" value="5'-Nucleotidase, C-terminal domain"/>
    <property type="match status" value="1"/>
</dbReference>
<dbReference type="GO" id="GO:0008768">
    <property type="term" value="F:UDP-sugar diphosphatase activity"/>
    <property type="evidence" value="ECO:0007669"/>
    <property type="project" value="TreeGrafter"/>
</dbReference>
<keyword evidence="1 2" id="KW-0732">Signal</keyword>
<dbReference type="PANTHER" id="PTHR11575:SF24">
    <property type="entry name" value="5'-NUCLEOTIDASE"/>
    <property type="match status" value="1"/>
</dbReference>
<name>A0A8J7GLV0_9ACTN</name>
<dbReference type="InterPro" id="IPR004843">
    <property type="entry name" value="Calcineurin-like_PHP"/>
</dbReference>
<dbReference type="EMBL" id="JADOUF010000001">
    <property type="protein sequence ID" value="MBG6139327.1"/>
    <property type="molecule type" value="Genomic_DNA"/>
</dbReference>
<dbReference type="Pfam" id="PF00149">
    <property type="entry name" value="Metallophos"/>
    <property type="match status" value="1"/>
</dbReference>
<dbReference type="PROSITE" id="PS00785">
    <property type="entry name" value="5_NUCLEOTIDASE_1"/>
    <property type="match status" value="1"/>
</dbReference>
<dbReference type="Gene3D" id="3.60.21.10">
    <property type="match status" value="1"/>
</dbReference>
<dbReference type="GO" id="GO:0000166">
    <property type="term" value="F:nucleotide binding"/>
    <property type="evidence" value="ECO:0007669"/>
    <property type="project" value="UniProtKB-KW"/>
</dbReference>
<evidence type="ECO:0000259" key="4">
    <source>
        <dbReference type="Pfam" id="PF02872"/>
    </source>
</evidence>
<dbReference type="PANTHER" id="PTHR11575">
    <property type="entry name" value="5'-NUCLEOTIDASE-RELATED"/>
    <property type="match status" value="1"/>
</dbReference>
<dbReference type="SUPFAM" id="SSF55816">
    <property type="entry name" value="5'-nucleotidase (syn. UDP-sugar hydrolase), C-terminal domain"/>
    <property type="match status" value="1"/>
</dbReference>